<proteinExistence type="predicted"/>
<feature type="domain" description="ASCH" evidence="1">
    <location>
        <begin position="8"/>
        <end position="83"/>
    </location>
</feature>
<sequence>MESTVKVLSLKEPWASLIAFGPKRIETRSWRTRYRGPLYIHASAARPSRSDPHIRELSELLPGREPACGLILCRCLLTGCVPMDEEFLSSMTDPTERLCGEYAPGRFAWLLGDVQVLSEPVPAKGRLGIWTFTLPDSQL</sequence>
<reference evidence="3 5" key="3">
    <citation type="submission" date="2020-11" db="EMBL/GenBank/DDBJ databases">
        <title>Closed and high quality bacterial genomes of the OMM12 community.</title>
        <authorList>
            <person name="Marbouty M."/>
            <person name="Lamy-Besnier Q."/>
            <person name="Debarbieux L."/>
            <person name="Koszul R."/>
        </authorList>
    </citation>
    <scope>NUCLEOTIDE SEQUENCE [LARGE SCALE GENOMIC DNA]</scope>
    <source>
        <strain evidence="3 5">KB18</strain>
    </source>
</reference>
<reference evidence="4" key="2">
    <citation type="submission" date="2017-05" db="EMBL/GenBank/DDBJ databases">
        <title>Improved OligoMM genomes.</title>
        <authorList>
            <person name="Garzetti D."/>
        </authorList>
    </citation>
    <scope>NUCLEOTIDE SEQUENCE [LARGE SCALE GENOMIC DNA]</scope>
    <source>
        <strain evidence="4">KB18</strain>
    </source>
</reference>
<dbReference type="InterPro" id="IPR007374">
    <property type="entry name" value="ASCH_domain"/>
</dbReference>
<keyword evidence="4" id="KW-1185">Reference proteome</keyword>
<dbReference type="InterPro" id="IPR015947">
    <property type="entry name" value="PUA-like_sf"/>
</dbReference>
<evidence type="ECO:0000313" key="4">
    <source>
        <dbReference type="Proteomes" id="UP000196710"/>
    </source>
</evidence>
<dbReference type="AlphaFoldDB" id="A0A1Z2XTC5"/>
<dbReference type="Proteomes" id="UP000596035">
    <property type="component" value="Chromosome"/>
</dbReference>
<evidence type="ECO:0000313" key="5">
    <source>
        <dbReference type="Proteomes" id="UP000596035"/>
    </source>
</evidence>
<dbReference type="RefSeq" id="WP_084384462.1">
    <property type="nucleotide sequence ID" value="NZ_CAJTCQ010000005.1"/>
</dbReference>
<dbReference type="EMBL" id="CP065321">
    <property type="protein sequence ID" value="QQR30911.1"/>
    <property type="molecule type" value="Genomic_DNA"/>
</dbReference>
<name>A0A1Z2XTC5_9FIRM</name>
<dbReference type="SUPFAM" id="SSF88697">
    <property type="entry name" value="PUA domain-like"/>
    <property type="match status" value="1"/>
</dbReference>
<dbReference type="Proteomes" id="UP000196710">
    <property type="component" value="Chromosome"/>
</dbReference>
<gene>
    <name evidence="2" type="ORF">ADH66_13875</name>
    <name evidence="3" type="ORF">I5Q82_04225</name>
</gene>
<evidence type="ECO:0000313" key="3">
    <source>
        <dbReference type="EMBL" id="QQR30911.1"/>
    </source>
</evidence>
<organism evidence="3 5">
    <name type="scientific">Acutalibacter muris</name>
    <dbReference type="NCBI Taxonomy" id="1796620"/>
    <lineage>
        <taxon>Bacteria</taxon>
        <taxon>Bacillati</taxon>
        <taxon>Bacillota</taxon>
        <taxon>Clostridia</taxon>
        <taxon>Eubacteriales</taxon>
        <taxon>Acutalibacteraceae</taxon>
        <taxon>Acutalibacter</taxon>
    </lineage>
</organism>
<reference evidence="2" key="1">
    <citation type="journal article" date="2017" name="Genome Announc.">
        <title>High-Quality Whole-Genome Sequences of the Oligo-Mouse-Microbiota Bacterial Community.</title>
        <authorList>
            <person name="Garzetti D."/>
            <person name="Brugiroux S."/>
            <person name="Bunk B."/>
            <person name="Pukall R."/>
            <person name="McCoy K.D."/>
            <person name="Macpherson A.J."/>
            <person name="Stecher B."/>
        </authorList>
    </citation>
    <scope>NUCLEOTIDE SEQUENCE</scope>
    <source>
        <strain evidence="2">KB18</strain>
    </source>
</reference>
<dbReference type="EMBL" id="CP021422">
    <property type="protein sequence ID" value="ASB41649.1"/>
    <property type="molecule type" value="Genomic_DNA"/>
</dbReference>
<dbReference type="Pfam" id="PF04266">
    <property type="entry name" value="ASCH"/>
    <property type="match status" value="1"/>
</dbReference>
<accession>A0A1Z2XTC5</accession>
<dbReference type="CDD" id="cd06554">
    <property type="entry name" value="ASCH_ASC-1_like"/>
    <property type="match status" value="1"/>
</dbReference>
<dbReference type="KEGG" id="amur:ADH66_13875"/>
<evidence type="ECO:0000259" key="1">
    <source>
        <dbReference type="Pfam" id="PF04266"/>
    </source>
</evidence>
<evidence type="ECO:0000313" key="2">
    <source>
        <dbReference type="EMBL" id="ASB41649.1"/>
    </source>
</evidence>
<dbReference type="Gene3D" id="2.30.130.30">
    <property type="entry name" value="Hypothetical protein"/>
    <property type="match status" value="1"/>
</dbReference>
<protein>
    <submittedName>
        <fullName evidence="3">ASCH domain-containing protein</fullName>
    </submittedName>
</protein>